<dbReference type="Pfam" id="PF03948">
    <property type="entry name" value="Ribosomal_L9_C"/>
    <property type="match status" value="1"/>
</dbReference>
<keyword evidence="3" id="KW-0687">Ribonucleoprotein</keyword>
<evidence type="ECO:0000256" key="1">
    <source>
        <dbReference type="SAM" id="MobiDB-lite"/>
    </source>
</evidence>
<dbReference type="InterPro" id="IPR000244">
    <property type="entry name" value="Ribosomal_bL9"/>
</dbReference>
<name>T1ARD6_9ZZZZ</name>
<dbReference type="PANTHER" id="PTHR21368">
    <property type="entry name" value="50S RIBOSOMAL PROTEIN L9"/>
    <property type="match status" value="1"/>
</dbReference>
<evidence type="ECO:0000313" key="3">
    <source>
        <dbReference type="EMBL" id="EQD44595.1"/>
    </source>
</evidence>
<comment type="caution">
    <text evidence="3">The sequence shown here is derived from an EMBL/GenBank/DDBJ whole genome shotgun (WGS) entry which is preliminary data.</text>
</comment>
<dbReference type="Gene3D" id="3.10.430.100">
    <property type="entry name" value="Ribosomal protein L9, C-terminal domain"/>
    <property type="match status" value="1"/>
</dbReference>
<feature type="compositionally biased region" description="Basic and acidic residues" evidence="1">
    <location>
        <begin position="21"/>
        <end position="37"/>
    </location>
</feature>
<keyword evidence="3" id="KW-0689">Ribosomal protein</keyword>
<feature type="non-terminal residue" evidence="3">
    <location>
        <position position="1"/>
    </location>
</feature>
<evidence type="ECO:0000259" key="2">
    <source>
        <dbReference type="Pfam" id="PF03948"/>
    </source>
</evidence>
<sequence length="118" mass="13043">LFPRGLAEDVSDGTIRQVAAEQKKTDERNQRAEREARQVAARIESAPVVLTLRVGENGRPFGSVTAIDIAQALEARGIRVDKRRILLKQPIRQVGTHEVVVHPHPKVSARLTVEIRGA</sequence>
<protein>
    <submittedName>
        <fullName evidence="3">Ribosomal protein L9</fullName>
    </submittedName>
</protein>
<reference evidence="3" key="2">
    <citation type="journal article" date="2014" name="ISME J.">
        <title>Microbial stratification in low pH oxic and suboxic macroscopic growths along an acid mine drainage.</title>
        <authorList>
            <person name="Mendez-Garcia C."/>
            <person name="Mesa V."/>
            <person name="Sprenger R.R."/>
            <person name="Richter M."/>
            <person name="Diez M.S."/>
            <person name="Solano J."/>
            <person name="Bargiela R."/>
            <person name="Golyshina O.V."/>
            <person name="Manteca A."/>
            <person name="Ramos J.L."/>
            <person name="Gallego J.R."/>
            <person name="Llorente I."/>
            <person name="Martins Dos Santos V.A."/>
            <person name="Jensen O.N."/>
            <person name="Pelaez A.I."/>
            <person name="Sanchez J."/>
            <person name="Ferrer M."/>
        </authorList>
    </citation>
    <scope>NUCLEOTIDE SEQUENCE</scope>
</reference>
<dbReference type="EMBL" id="AUZZ01006895">
    <property type="protein sequence ID" value="EQD44595.1"/>
    <property type="molecule type" value="Genomic_DNA"/>
</dbReference>
<dbReference type="SUPFAM" id="SSF55653">
    <property type="entry name" value="Ribosomal protein L9 C-domain"/>
    <property type="match status" value="1"/>
</dbReference>
<reference evidence="3" key="1">
    <citation type="submission" date="2013-08" db="EMBL/GenBank/DDBJ databases">
        <authorList>
            <person name="Mendez C."/>
            <person name="Richter M."/>
            <person name="Ferrer M."/>
            <person name="Sanchez J."/>
        </authorList>
    </citation>
    <scope>NUCLEOTIDE SEQUENCE</scope>
</reference>
<dbReference type="AlphaFoldDB" id="T1ARD6"/>
<gene>
    <name evidence="3" type="ORF">B2A_09551</name>
</gene>
<dbReference type="GO" id="GO:0005840">
    <property type="term" value="C:ribosome"/>
    <property type="evidence" value="ECO:0007669"/>
    <property type="project" value="UniProtKB-KW"/>
</dbReference>
<dbReference type="GO" id="GO:0006412">
    <property type="term" value="P:translation"/>
    <property type="evidence" value="ECO:0007669"/>
    <property type="project" value="InterPro"/>
</dbReference>
<dbReference type="GO" id="GO:0003735">
    <property type="term" value="F:structural constituent of ribosome"/>
    <property type="evidence" value="ECO:0007669"/>
    <property type="project" value="InterPro"/>
</dbReference>
<feature type="domain" description="Large ribosomal subunit protein bL9 C-terminal" evidence="2">
    <location>
        <begin position="35"/>
        <end position="115"/>
    </location>
</feature>
<dbReference type="InterPro" id="IPR020069">
    <property type="entry name" value="Ribosomal_bL9_C"/>
</dbReference>
<dbReference type="NCBIfam" id="TIGR00158">
    <property type="entry name" value="L9"/>
    <property type="match status" value="1"/>
</dbReference>
<proteinExistence type="predicted"/>
<feature type="region of interest" description="Disordered" evidence="1">
    <location>
        <begin position="17"/>
        <end position="38"/>
    </location>
</feature>
<dbReference type="InterPro" id="IPR020594">
    <property type="entry name" value="Ribosomal_bL9_bac/chp"/>
</dbReference>
<organism evidence="3">
    <name type="scientific">mine drainage metagenome</name>
    <dbReference type="NCBI Taxonomy" id="410659"/>
    <lineage>
        <taxon>unclassified sequences</taxon>
        <taxon>metagenomes</taxon>
        <taxon>ecological metagenomes</taxon>
    </lineage>
</organism>
<accession>T1ARD6</accession>
<dbReference type="InterPro" id="IPR036791">
    <property type="entry name" value="Ribosomal_bL9_C_sf"/>
</dbReference>